<evidence type="ECO:0000256" key="1">
    <source>
        <dbReference type="SAM" id="MobiDB-lite"/>
    </source>
</evidence>
<name>A0A9X8HA32_APHAT</name>
<reference evidence="2 3" key="1">
    <citation type="journal article" date="2018" name="J. Invertebr. Pathol.">
        <title>New genotyping method for the causative agent of crayfish plague (Aphanomyces astaci) based on whole genome data.</title>
        <authorList>
            <person name="Minardi D."/>
            <person name="Studholme D.J."/>
            <person name="van der Giezen M."/>
            <person name="Pretto T."/>
            <person name="Oidtmann B."/>
        </authorList>
    </citation>
    <scope>NUCLEOTIDE SEQUENCE [LARGE SCALE GENOMIC DNA]</scope>
    <source>
        <strain evidence="2 3">KB13</strain>
    </source>
</reference>
<dbReference type="Proteomes" id="UP000275652">
    <property type="component" value="Unassembled WGS sequence"/>
</dbReference>
<gene>
    <name evidence="2" type="ORF">DYB28_002557</name>
</gene>
<comment type="caution">
    <text evidence="2">The sequence shown here is derived from an EMBL/GenBank/DDBJ whole genome shotgun (WGS) entry which is preliminary data.</text>
</comment>
<accession>A0A9X8HA32</accession>
<feature type="compositionally biased region" description="Basic and acidic residues" evidence="1">
    <location>
        <begin position="26"/>
        <end position="36"/>
    </location>
</feature>
<feature type="region of interest" description="Disordered" evidence="1">
    <location>
        <begin position="26"/>
        <end position="49"/>
    </location>
</feature>
<dbReference type="EMBL" id="QUTI01025685">
    <property type="protein sequence ID" value="RLO06100.1"/>
    <property type="molecule type" value="Genomic_DNA"/>
</dbReference>
<protein>
    <submittedName>
        <fullName evidence="2">Uncharacterized protein</fullName>
    </submittedName>
</protein>
<evidence type="ECO:0000313" key="2">
    <source>
        <dbReference type="EMBL" id="RLO06100.1"/>
    </source>
</evidence>
<sequence length="392" mass="43594">MNNRLMAELEEQRRRQEVLVEKLHAQKKQTEAHEQGLHQATAASVKHGEQLEEMRRRTSARVPKAPSFNGSTKVEMRKFMDQYEAYAGEVNIANAQRPGGAHIQRAPLSACIDPLLVERIAYWEIGKASHELTEEDWKVFFLDAKDCDPVDKLDAAMAKPSRNVLVTKLKAPIKVKGFVGPAHSVTEEATMDLRFETDAGPVMLTNVKCWVSTGDLPTNVGDILLSRAIMYNGVVQAVLTVSHELVDILAEEEEELLPLEMDSYFSDMVAVDAAAENTKVKEVLDAKVVEAVTACCGSEFAAKLAALLDKYVDVFRLSLGHDPPVKRPGALGQWARPIRCKVSRYSLPQREFMQQHVKKLEAAGFVYRFCLPESRQPVGLGPPDRAQAPHQG</sequence>
<evidence type="ECO:0000313" key="3">
    <source>
        <dbReference type="Proteomes" id="UP000275652"/>
    </source>
</evidence>
<dbReference type="AlphaFoldDB" id="A0A9X8HA32"/>
<organism evidence="2 3">
    <name type="scientific">Aphanomyces astaci</name>
    <name type="common">Crayfish plague agent</name>
    <dbReference type="NCBI Taxonomy" id="112090"/>
    <lineage>
        <taxon>Eukaryota</taxon>
        <taxon>Sar</taxon>
        <taxon>Stramenopiles</taxon>
        <taxon>Oomycota</taxon>
        <taxon>Saprolegniomycetes</taxon>
        <taxon>Saprolegniales</taxon>
        <taxon>Verrucalvaceae</taxon>
        <taxon>Aphanomyces</taxon>
    </lineage>
</organism>
<proteinExistence type="predicted"/>